<dbReference type="PANTHER" id="PTHR11760">
    <property type="entry name" value="30S/40S RIBOSOMAL PROTEIN S3"/>
    <property type="match status" value="1"/>
</dbReference>
<dbReference type="Gene3D" id="3.30.300.20">
    <property type="match status" value="1"/>
</dbReference>
<comment type="caution">
    <text evidence="11">The sequence shown here is derived from an EMBL/GenBank/DDBJ whole genome shotgun (WGS) entry which is preliminary data.</text>
</comment>
<dbReference type="AlphaFoldDB" id="A0A7C4YAR4"/>
<dbReference type="FunFam" id="3.30.300.20:FF:000001">
    <property type="entry name" value="30S ribosomal protein S3"/>
    <property type="match status" value="1"/>
</dbReference>
<dbReference type="NCBIfam" id="TIGR01009">
    <property type="entry name" value="rpsC_bact"/>
    <property type="match status" value="1"/>
</dbReference>
<feature type="domain" description="KH type-2" evidence="10">
    <location>
        <begin position="39"/>
        <end position="126"/>
    </location>
</feature>
<evidence type="ECO:0000256" key="9">
    <source>
        <dbReference type="RuleBase" id="RU003624"/>
    </source>
</evidence>
<dbReference type="SUPFAM" id="SSF54821">
    <property type="entry name" value="Ribosomal protein S3 C-terminal domain"/>
    <property type="match status" value="1"/>
</dbReference>
<accession>A0A7C4YAR4</accession>
<dbReference type="Pfam" id="PF00189">
    <property type="entry name" value="Ribosomal_S3_C"/>
    <property type="match status" value="1"/>
</dbReference>
<evidence type="ECO:0000256" key="4">
    <source>
        <dbReference type="ARBA" id="ARBA00022980"/>
    </source>
</evidence>
<dbReference type="InterPro" id="IPR004087">
    <property type="entry name" value="KH_dom"/>
</dbReference>
<evidence type="ECO:0000256" key="6">
    <source>
        <dbReference type="ARBA" id="ARBA00024998"/>
    </source>
</evidence>
<sequence length="227" mass="26215">MGQKTNPIGFRIGINKDWYSRWFDDGKEMSKKLKEDTIIRRYLMERLKDGWVSRIEIERTSRKLRVIIFTARPGLVIGKGGDQVESLKAEIKKLIGWEEKEETEKSEKKGKTEKKDSFQLDVKEIKVPELDARLVAYQIARQIEKRVSYRRAMKRAVQNAIRFGAKGIKVKCSGRLGGAEIARSEWYKEGRTPLHTIDANIDYWTDTAFTTAGTVGVKVWIFKEGVE</sequence>
<evidence type="ECO:0000256" key="3">
    <source>
        <dbReference type="ARBA" id="ARBA00022884"/>
    </source>
</evidence>
<dbReference type="Gene3D" id="3.30.1140.32">
    <property type="entry name" value="Ribosomal protein S3, C-terminal domain"/>
    <property type="match status" value="1"/>
</dbReference>
<evidence type="ECO:0000256" key="5">
    <source>
        <dbReference type="ARBA" id="ARBA00023274"/>
    </source>
</evidence>
<keyword evidence="4 8" id="KW-0689">Ribosomal protein</keyword>
<dbReference type="InterPro" id="IPR001351">
    <property type="entry name" value="Ribosomal_uS3_C"/>
</dbReference>
<dbReference type="InterPro" id="IPR018280">
    <property type="entry name" value="Ribosomal_uS3_CS"/>
</dbReference>
<evidence type="ECO:0000256" key="2">
    <source>
        <dbReference type="ARBA" id="ARBA00022730"/>
    </source>
</evidence>
<dbReference type="InterPro" id="IPR005704">
    <property type="entry name" value="Ribosomal_uS3_bac-typ"/>
</dbReference>
<organism evidence="11">
    <name type="scientific">candidate division WOR-3 bacterium</name>
    <dbReference type="NCBI Taxonomy" id="2052148"/>
    <lineage>
        <taxon>Bacteria</taxon>
        <taxon>Bacteria division WOR-3</taxon>
    </lineage>
</organism>
<dbReference type="HAMAP" id="MF_01309_B">
    <property type="entry name" value="Ribosomal_uS3_B"/>
    <property type="match status" value="1"/>
</dbReference>
<keyword evidence="3 8" id="KW-0694">RNA-binding</keyword>
<dbReference type="InterPro" id="IPR004044">
    <property type="entry name" value="KH_dom_type_2"/>
</dbReference>
<keyword evidence="2 8" id="KW-0699">rRNA-binding</keyword>
<protein>
    <recommendedName>
        <fullName evidence="7 8">Small ribosomal subunit protein uS3</fullName>
    </recommendedName>
</protein>
<evidence type="ECO:0000256" key="1">
    <source>
        <dbReference type="ARBA" id="ARBA00010761"/>
    </source>
</evidence>
<dbReference type="PROSITE" id="PS50823">
    <property type="entry name" value="KH_TYPE_2"/>
    <property type="match status" value="1"/>
</dbReference>
<dbReference type="EMBL" id="DTHG01000095">
    <property type="protein sequence ID" value="HGW92424.1"/>
    <property type="molecule type" value="Genomic_DNA"/>
</dbReference>
<proteinExistence type="inferred from homology"/>
<dbReference type="InterPro" id="IPR009019">
    <property type="entry name" value="KH_sf_prok-type"/>
</dbReference>
<evidence type="ECO:0000313" key="11">
    <source>
        <dbReference type="EMBL" id="HGW92424.1"/>
    </source>
</evidence>
<dbReference type="InterPro" id="IPR057258">
    <property type="entry name" value="Ribosomal_uS3"/>
</dbReference>
<evidence type="ECO:0000259" key="10">
    <source>
        <dbReference type="PROSITE" id="PS50823"/>
    </source>
</evidence>
<dbReference type="GO" id="GO:0019843">
    <property type="term" value="F:rRNA binding"/>
    <property type="evidence" value="ECO:0007669"/>
    <property type="project" value="UniProtKB-UniRule"/>
</dbReference>
<dbReference type="Pfam" id="PF07650">
    <property type="entry name" value="KH_2"/>
    <property type="match status" value="1"/>
</dbReference>
<evidence type="ECO:0000256" key="7">
    <source>
        <dbReference type="ARBA" id="ARBA00035257"/>
    </source>
</evidence>
<dbReference type="PROSITE" id="PS00548">
    <property type="entry name" value="RIBOSOMAL_S3"/>
    <property type="match status" value="1"/>
</dbReference>
<dbReference type="SUPFAM" id="SSF54814">
    <property type="entry name" value="Prokaryotic type KH domain (KH-domain type II)"/>
    <property type="match status" value="1"/>
</dbReference>
<reference evidence="11" key="1">
    <citation type="journal article" date="2020" name="mSystems">
        <title>Genome- and Community-Level Interaction Insights into Carbon Utilization and Element Cycling Functions of Hydrothermarchaeota in Hydrothermal Sediment.</title>
        <authorList>
            <person name="Zhou Z."/>
            <person name="Liu Y."/>
            <person name="Xu W."/>
            <person name="Pan J."/>
            <person name="Luo Z.H."/>
            <person name="Li M."/>
        </authorList>
    </citation>
    <scope>NUCLEOTIDE SEQUENCE [LARGE SCALE GENOMIC DNA]</scope>
    <source>
        <strain evidence="11">SpSt-780</strain>
    </source>
</reference>
<dbReference type="InterPro" id="IPR015946">
    <property type="entry name" value="KH_dom-like_a/b"/>
</dbReference>
<dbReference type="SMART" id="SM00322">
    <property type="entry name" value="KH"/>
    <property type="match status" value="1"/>
</dbReference>
<dbReference type="InterPro" id="IPR036419">
    <property type="entry name" value="Ribosomal_S3_C_sf"/>
</dbReference>
<comment type="similarity">
    <text evidence="1 8 9">Belongs to the universal ribosomal protein uS3 family.</text>
</comment>
<comment type="subunit">
    <text evidence="8">Part of the 30S ribosomal subunit. Forms a tight complex with proteins S10 and S14.</text>
</comment>
<dbReference type="CDD" id="cd02412">
    <property type="entry name" value="KH-II_30S_S3"/>
    <property type="match status" value="1"/>
</dbReference>
<comment type="function">
    <text evidence="6 8">Binds the lower part of the 30S subunit head. Binds mRNA in the 70S ribosome, positioning it for translation.</text>
</comment>
<dbReference type="GO" id="GO:0022627">
    <property type="term" value="C:cytosolic small ribosomal subunit"/>
    <property type="evidence" value="ECO:0007669"/>
    <property type="project" value="TreeGrafter"/>
</dbReference>
<name>A0A7C4YAR4_UNCW3</name>
<dbReference type="PANTHER" id="PTHR11760:SF19">
    <property type="entry name" value="SMALL RIBOSOMAL SUBUNIT PROTEIN US3C"/>
    <property type="match status" value="1"/>
</dbReference>
<dbReference type="GO" id="GO:0003729">
    <property type="term" value="F:mRNA binding"/>
    <property type="evidence" value="ECO:0007669"/>
    <property type="project" value="UniProtKB-UniRule"/>
</dbReference>
<dbReference type="GO" id="GO:0006412">
    <property type="term" value="P:translation"/>
    <property type="evidence" value="ECO:0007669"/>
    <property type="project" value="UniProtKB-UniRule"/>
</dbReference>
<keyword evidence="5 8" id="KW-0687">Ribonucleoprotein</keyword>
<dbReference type="GO" id="GO:0003735">
    <property type="term" value="F:structural constituent of ribosome"/>
    <property type="evidence" value="ECO:0007669"/>
    <property type="project" value="InterPro"/>
</dbReference>
<gene>
    <name evidence="8" type="primary">rpsC</name>
    <name evidence="11" type="ORF">ENV67_07795</name>
</gene>
<evidence type="ECO:0000256" key="8">
    <source>
        <dbReference type="HAMAP-Rule" id="MF_01309"/>
    </source>
</evidence>